<feature type="repeat" description="Solcar" evidence="8">
    <location>
        <begin position="454"/>
        <end position="568"/>
    </location>
</feature>
<feature type="repeat" description="Solcar" evidence="8">
    <location>
        <begin position="581"/>
        <end position="669"/>
    </location>
</feature>
<evidence type="ECO:0000256" key="2">
    <source>
        <dbReference type="ARBA" id="ARBA00006375"/>
    </source>
</evidence>
<dbReference type="AlphaFoldDB" id="A0AAN7LNJ6"/>
<comment type="similarity">
    <text evidence="2">Belongs to the mitochondrial carrier (TC 2.A.29) family.</text>
</comment>
<evidence type="ECO:0000313" key="11">
    <source>
        <dbReference type="Proteomes" id="UP001346149"/>
    </source>
</evidence>
<sequence length="712" mass="78189">MPQAGNQHGRNQHSIKYRFDPVDGTIFELSKFVQEESASNLTLDHKNVSCGISQPKSLKLLTTPELISAVGHVLDYTSRSLSFLGLKDNFNSKDSCWKKDIIVDTLKSENGFSTSFFARNGCHQPSTPYGFSPMVQPNFDCLKVIYGVSLIKAGNESYTQKLFGSFLARNTSVPIQPWKGKGLSGLGNIHGWMFKLVPSGEICPSNTEVAEGRNVNKYFSGIRDSHCGVSAECTHKSSVGCDNDLSFPSLAESRDLAAATNVESDISVDIGSLHSDYNLRNGKSLEADTDASTTCSSRLLQDYCVNALSFRGKAYDCGSWSNENNNEMFECKEYKGGNPIAGETSNIKIHLLEHAKANTSLAKQEHAFAGAFAGIFVSLCLHPVDTIKTIIQSCRAEERSLCYIGRSIISERGLTGLYRGISSNVASSAPISAIYTFTYESVKSALLPLFPREFYSVAHCLAGGCASIATSFIFTPSEHIKQQLQVGSHYQNCWCVSSLHDSSTFFFNLYMVHKKVYQHCSIFCRQALVGIMRTGGLPSLYAGWGAVLCRNIPHSVIKFYMYENLKHWMLSSVQCAGSGQPSTLQTLVCGGIAGSTAALFTTPFDVVKTRLQTQKPGSVCKYDGVFHALQEISSQEGLRGLYRGLTPRLLMYITQGALFFASYEFFKRLFNLNEPRLSSIPKVQYEKRKKDELGPQDFPLSSPSSPASAASS</sequence>
<dbReference type="Gene3D" id="1.50.40.10">
    <property type="entry name" value="Mitochondrial carrier domain"/>
    <property type="match status" value="2"/>
</dbReference>
<evidence type="ECO:0000313" key="10">
    <source>
        <dbReference type="EMBL" id="KAK4789225.1"/>
    </source>
</evidence>
<evidence type="ECO:0008006" key="12">
    <source>
        <dbReference type="Google" id="ProtNLM"/>
    </source>
</evidence>
<dbReference type="PROSITE" id="PS50920">
    <property type="entry name" value="SOLCAR"/>
    <property type="match status" value="3"/>
</dbReference>
<dbReference type="EMBL" id="JAXQNO010000011">
    <property type="protein sequence ID" value="KAK4789225.1"/>
    <property type="molecule type" value="Genomic_DNA"/>
</dbReference>
<dbReference type="Proteomes" id="UP001346149">
    <property type="component" value="Unassembled WGS sequence"/>
</dbReference>
<accession>A0AAN7LNJ6</accession>
<dbReference type="PANTHER" id="PTHR45667">
    <property type="entry name" value="S-ADENOSYLMETHIONINE MITOCHONDRIAL CARRIER PROTEIN"/>
    <property type="match status" value="1"/>
</dbReference>
<protein>
    <recommendedName>
        <fullName evidence="12">Mitochondrial carrier protein</fullName>
    </recommendedName>
</protein>
<evidence type="ECO:0000256" key="4">
    <source>
        <dbReference type="ARBA" id="ARBA00022692"/>
    </source>
</evidence>
<feature type="compositionally biased region" description="Low complexity" evidence="9">
    <location>
        <begin position="701"/>
        <end position="712"/>
    </location>
</feature>
<evidence type="ECO:0000256" key="5">
    <source>
        <dbReference type="ARBA" id="ARBA00022737"/>
    </source>
</evidence>
<dbReference type="InterPro" id="IPR018108">
    <property type="entry name" value="MCP_transmembrane"/>
</dbReference>
<dbReference type="GO" id="GO:0016020">
    <property type="term" value="C:membrane"/>
    <property type="evidence" value="ECO:0007669"/>
    <property type="project" value="UniProtKB-SubCell"/>
</dbReference>
<comment type="caution">
    <text evidence="10">The sequence shown here is derived from an EMBL/GenBank/DDBJ whole genome shotgun (WGS) entry which is preliminary data.</text>
</comment>
<keyword evidence="5" id="KW-0677">Repeat</keyword>
<reference evidence="10 11" key="1">
    <citation type="journal article" date="2023" name="Hortic Res">
        <title>Pangenome of water caltrop reveals structural variations and asymmetric subgenome divergence after allopolyploidization.</title>
        <authorList>
            <person name="Zhang X."/>
            <person name="Chen Y."/>
            <person name="Wang L."/>
            <person name="Yuan Y."/>
            <person name="Fang M."/>
            <person name="Shi L."/>
            <person name="Lu R."/>
            <person name="Comes H.P."/>
            <person name="Ma Y."/>
            <person name="Chen Y."/>
            <person name="Huang G."/>
            <person name="Zhou Y."/>
            <person name="Zheng Z."/>
            <person name="Qiu Y."/>
        </authorList>
    </citation>
    <scope>NUCLEOTIDE SEQUENCE [LARGE SCALE GENOMIC DNA]</scope>
    <source>
        <strain evidence="10">F231</strain>
    </source>
</reference>
<proteinExistence type="inferred from homology"/>
<evidence type="ECO:0000256" key="3">
    <source>
        <dbReference type="ARBA" id="ARBA00022448"/>
    </source>
</evidence>
<evidence type="ECO:0000256" key="7">
    <source>
        <dbReference type="ARBA" id="ARBA00023136"/>
    </source>
</evidence>
<feature type="region of interest" description="Disordered" evidence="9">
    <location>
        <begin position="692"/>
        <end position="712"/>
    </location>
</feature>
<evidence type="ECO:0000256" key="9">
    <source>
        <dbReference type="SAM" id="MobiDB-lite"/>
    </source>
</evidence>
<keyword evidence="7 8" id="KW-0472">Membrane</keyword>
<dbReference type="FunFam" id="1.50.40.10:FF:000162">
    <property type="entry name" value="Mitochondrial substrate carrier protein-like"/>
    <property type="match status" value="1"/>
</dbReference>
<keyword evidence="11" id="KW-1185">Reference proteome</keyword>
<name>A0AAN7LNJ6_TRANT</name>
<evidence type="ECO:0000256" key="1">
    <source>
        <dbReference type="ARBA" id="ARBA00004141"/>
    </source>
</evidence>
<dbReference type="Pfam" id="PF00153">
    <property type="entry name" value="Mito_carr"/>
    <property type="match status" value="3"/>
</dbReference>
<feature type="repeat" description="Solcar" evidence="8">
    <location>
        <begin position="361"/>
        <end position="445"/>
    </location>
</feature>
<dbReference type="SUPFAM" id="SSF103506">
    <property type="entry name" value="Mitochondrial carrier"/>
    <property type="match status" value="1"/>
</dbReference>
<keyword evidence="6" id="KW-1133">Transmembrane helix</keyword>
<evidence type="ECO:0000256" key="6">
    <source>
        <dbReference type="ARBA" id="ARBA00022989"/>
    </source>
</evidence>
<keyword evidence="4 8" id="KW-0812">Transmembrane</keyword>
<gene>
    <name evidence="10" type="ORF">SAY86_020544</name>
</gene>
<dbReference type="InterPro" id="IPR023395">
    <property type="entry name" value="MCP_dom_sf"/>
</dbReference>
<evidence type="ECO:0000256" key="8">
    <source>
        <dbReference type="PROSITE-ProRule" id="PRU00282"/>
    </source>
</evidence>
<organism evidence="10 11">
    <name type="scientific">Trapa natans</name>
    <name type="common">Water chestnut</name>
    <dbReference type="NCBI Taxonomy" id="22666"/>
    <lineage>
        <taxon>Eukaryota</taxon>
        <taxon>Viridiplantae</taxon>
        <taxon>Streptophyta</taxon>
        <taxon>Embryophyta</taxon>
        <taxon>Tracheophyta</taxon>
        <taxon>Spermatophyta</taxon>
        <taxon>Magnoliopsida</taxon>
        <taxon>eudicotyledons</taxon>
        <taxon>Gunneridae</taxon>
        <taxon>Pentapetalae</taxon>
        <taxon>rosids</taxon>
        <taxon>malvids</taxon>
        <taxon>Myrtales</taxon>
        <taxon>Lythraceae</taxon>
        <taxon>Trapa</taxon>
    </lineage>
</organism>
<comment type="subcellular location">
    <subcellularLocation>
        <location evidence="1">Membrane</location>
        <topology evidence="1">Multi-pass membrane protein</topology>
    </subcellularLocation>
</comment>
<keyword evidence="3" id="KW-0813">Transport</keyword>